<gene>
    <name evidence="1" type="ORF">ESB13_15060</name>
</gene>
<keyword evidence="2" id="KW-1185">Reference proteome</keyword>
<evidence type="ECO:0000313" key="1">
    <source>
        <dbReference type="EMBL" id="RXK83413.1"/>
    </source>
</evidence>
<comment type="caution">
    <text evidence="1">The sequence shown here is derived from an EMBL/GenBank/DDBJ whole genome shotgun (WGS) entry which is preliminary data.</text>
</comment>
<accession>A0A4Q1D6B0</accession>
<dbReference type="AlphaFoldDB" id="A0A4Q1D6B0"/>
<organism evidence="1 2">
    <name type="scientific">Filimonas effusa</name>
    <dbReference type="NCBI Taxonomy" id="2508721"/>
    <lineage>
        <taxon>Bacteria</taxon>
        <taxon>Pseudomonadati</taxon>
        <taxon>Bacteroidota</taxon>
        <taxon>Chitinophagia</taxon>
        <taxon>Chitinophagales</taxon>
        <taxon>Chitinophagaceae</taxon>
        <taxon>Filimonas</taxon>
    </lineage>
</organism>
<proteinExistence type="predicted"/>
<reference evidence="1 2" key="1">
    <citation type="submission" date="2019-01" db="EMBL/GenBank/DDBJ databases">
        <title>Filimonas sp. strain TTM-71.</title>
        <authorList>
            <person name="Chen W.-M."/>
        </authorList>
    </citation>
    <scope>NUCLEOTIDE SEQUENCE [LARGE SCALE GENOMIC DNA]</scope>
    <source>
        <strain evidence="1 2">TTM-71</strain>
    </source>
</reference>
<evidence type="ECO:0000313" key="2">
    <source>
        <dbReference type="Proteomes" id="UP000290545"/>
    </source>
</evidence>
<dbReference type="RefSeq" id="WP_129004466.1">
    <property type="nucleotide sequence ID" value="NZ_SDHZ01000002.1"/>
</dbReference>
<sequence length="80" mass="9394">MENVCVITDFEEIATTRKFEQVATPGGLEGYSIFLGGNFIFIQNPKHMTIRFHLPNFTSQMNPDMIHTWIERIKRLYPNF</sequence>
<dbReference type="EMBL" id="SDHZ01000002">
    <property type="protein sequence ID" value="RXK83413.1"/>
    <property type="molecule type" value="Genomic_DNA"/>
</dbReference>
<dbReference type="Proteomes" id="UP000290545">
    <property type="component" value="Unassembled WGS sequence"/>
</dbReference>
<name>A0A4Q1D6B0_9BACT</name>
<dbReference type="OrthoDB" id="676196at2"/>
<protein>
    <submittedName>
        <fullName evidence="1">Uncharacterized protein</fullName>
    </submittedName>
</protein>